<comment type="caution">
    <text evidence="7">The sequence shown here is derived from an EMBL/GenBank/DDBJ whole genome shotgun (WGS) entry which is preliminary data.</text>
</comment>
<feature type="compositionally biased region" description="Polar residues" evidence="5">
    <location>
        <begin position="176"/>
        <end position="197"/>
    </location>
</feature>
<proteinExistence type="predicted"/>
<evidence type="ECO:0000313" key="8">
    <source>
        <dbReference type="Proteomes" id="UP000287651"/>
    </source>
</evidence>
<feature type="compositionally biased region" description="Polar residues" evidence="5">
    <location>
        <begin position="117"/>
        <end position="134"/>
    </location>
</feature>
<evidence type="ECO:0000256" key="5">
    <source>
        <dbReference type="SAM" id="MobiDB-lite"/>
    </source>
</evidence>
<name>A0A426YY82_ENSVE</name>
<dbReference type="InterPro" id="IPR011011">
    <property type="entry name" value="Znf_FYVE_PHD"/>
</dbReference>
<dbReference type="PROSITE" id="PS50178">
    <property type="entry name" value="ZF_FYVE"/>
    <property type="match status" value="1"/>
</dbReference>
<dbReference type="Proteomes" id="UP000287651">
    <property type="component" value="Unassembled WGS sequence"/>
</dbReference>
<dbReference type="CDD" id="cd00065">
    <property type="entry name" value="FYVE_like_SF"/>
    <property type="match status" value="1"/>
</dbReference>
<dbReference type="SUPFAM" id="SSF57903">
    <property type="entry name" value="FYVE/PHD zinc finger"/>
    <property type="match status" value="1"/>
</dbReference>
<feature type="region of interest" description="Disordered" evidence="5">
    <location>
        <begin position="97"/>
        <end position="147"/>
    </location>
</feature>
<dbReference type="PANTHER" id="PTHR45748">
    <property type="entry name" value="1-PHOSPHATIDYLINOSITOL 3-PHOSPHATE 5-KINASE-RELATED"/>
    <property type="match status" value="1"/>
</dbReference>
<dbReference type="AlphaFoldDB" id="A0A426YY82"/>
<dbReference type="GO" id="GO:0046854">
    <property type="term" value="P:phosphatidylinositol phosphate biosynthetic process"/>
    <property type="evidence" value="ECO:0007669"/>
    <property type="project" value="TreeGrafter"/>
</dbReference>
<evidence type="ECO:0000256" key="2">
    <source>
        <dbReference type="ARBA" id="ARBA00022771"/>
    </source>
</evidence>
<keyword evidence="1" id="KW-0479">Metal-binding</keyword>
<evidence type="ECO:0000313" key="7">
    <source>
        <dbReference type="EMBL" id="RRT56621.1"/>
    </source>
</evidence>
<feature type="region of interest" description="Disordered" evidence="5">
    <location>
        <begin position="176"/>
        <end position="202"/>
    </location>
</feature>
<dbReference type="GO" id="GO:0000285">
    <property type="term" value="F:1-phosphatidylinositol-3-phosphate 5-kinase activity"/>
    <property type="evidence" value="ECO:0007669"/>
    <property type="project" value="TreeGrafter"/>
</dbReference>
<evidence type="ECO:0000256" key="4">
    <source>
        <dbReference type="PROSITE-ProRule" id="PRU00091"/>
    </source>
</evidence>
<feature type="region of interest" description="Disordered" evidence="5">
    <location>
        <begin position="261"/>
        <end position="313"/>
    </location>
</feature>
<protein>
    <recommendedName>
        <fullName evidence="6">FYVE-type domain-containing protein</fullName>
    </recommendedName>
</protein>
<organism evidence="7 8">
    <name type="scientific">Ensete ventricosum</name>
    <name type="common">Abyssinian banana</name>
    <name type="synonym">Musa ensete</name>
    <dbReference type="NCBI Taxonomy" id="4639"/>
    <lineage>
        <taxon>Eukaryota</taxon>
        <taxon>Viridiplantae</taxon>
        <taxon>Streptophyta</taxon>
        <taxon>Embryophyta</taxon>
        <taxon>Tracheophyta</taxon>
        <taxon>Spermatophyta</taxon>
        <taxon>Magnoliopsida</taxon>
        <taxon>Liliopsida</taxon>
        <taxon>Zingiberales</taxon>
        <taxon>Musaceae</taxon>
        <taxon>Ensete</taxon>
    </lineage>
</organism>
<reference evidence="7 8" key="1">
    <citation type="journal article" date="2014" name="Agronomy (Basel)">
        <title>A Draft Genome Sequence for Ensete ventricosum, the Drought-Tolerant Tree Against Hunger.</title>
        <authorList>
            <person name="Harrison J."/>
            <person name="Moore K.A."/>
            <person name="Paszkiewicz K."/>
            <person name="Jones T."/>
            <person name="Grant M."/>
            <person name="Ambacheew D."/>
            <person name="Muzemil S."/>
            <person name="Studholme D.J."/>
        </authorList>
    </citation>
    <scope>NUCLEOTIDE SEQUENCE [LARGE SCALE GENOMIC DNA]</scope>
</reference>
<dbReference type="GO" id="GO:0008270">
    <property type="term" value="F:zinc ion binding"/>
    <property type="evidence" value="ECO:0007669"/>
    <property type="project" value="UniProtKB-KW"/>
</dbReference>
<dbReference type="PANTHER" id="PTHR45748:SF14">
    <property type="entry name" value="1-PHOSPHATIDYLINOSITOL-3-PHOSPHATE 5-KINASE FAB1C-RELATED"/>
    <property type="match status" value="1"/>
</dbReference>
<evidence type="ECO:0000256" key="1">
    <source>
        <dbReference type="ARBA" id="ARBA00022723"/>
    </source>
</evidence>
<dbReference type="EMBL" id="AMZH03009545">
    <property type="protein sequence ID" value="RRT56621.1"/>
    <property type="molecule type" value="Genomic_DNA"/>
</dbReference>
<accession>A0A426YY82</accession>
<evidence type="ECO:0000256" key="3">
    <source>
        <dbReference type="ARBA" id="ARBA00022833"/>
    </source>
</evidence>
<gene>
    <name evidence="7" type="ORF">B296_00036578</name>
</gene>
<keyword evidence="3" id="KW-0862">Zinc</keyword>
<feature type="domain" description="FYVE-type" evidence="6">
    <location>
        <begin position="34"/>
        <end position="93"/>
    </location>
</feature>
<evidence type="ECO:0000259" key="6">
    <source>
        <dbReference type="PROSITE" id="PS50178"/>
    </source>
</evidence>
<keyword evidence="2 4" id="KW-0863">Zinc-finger</keyword>
<dbReference type="InterPro" id="IPR017455">
    <property type="entry name" value="Znf_FYVE-rel"/>
</dbReference>
<sequence>MGVANYPILDLILKVRSWVRVPPDVWSDTSMSSGGDRAMCCQCRDCLGSPGFGYRCQSCGRVVCRKCMLGSAARAERAEQQRVLCKLCFRGDNGPREAAQQRGSASEEFNRFVSPKSPLSRSSTDRLSQLAESRQSYEDEEGDDEGKQLFTPMSVLSQDYSDIDCMSSSAGNELYRSANSSPLDSPSRSVEQGSVSPLSGKCGISDQGSLCQSRKYGADSEDLLENSGDCASDNLSGYRNQESQKATQHLNFENDRIFYPPLPEDKQDDTETSFFGHTDEEDDVEESDKLLKSSSFSSNPIHTKEKSNESHKEALRNAVHAHFRALVSQLLKGEGVHAGNDSESQDWLEIVSSLAWQAANFVKPDTSKGGSMDPGAYVKVKCIASGSPNDRYKFFSYFL</sequence>
<feature type="compositionally biased region" description="Basic and acidic residues" evidence="5">
    <location>
        <begin position="302"/>
        <end position="313"/>
    </location>
</feature>
<dbReference type="GO" id="GO:0010008">
    <property type="term" value="C:endosome membrane"/>
    <property type="evidence" value="ECO:0007669"/>
    <property type="project" value="TreeGrafter"/>
</dbReference>